<feature type="compositionally biased region" description="Basic and acidic residues" evidence="1">
    <location>
        <begin position="55"/>
        <end position="64"/>
    </location>
</feature>
<evidence type="ECO:0000313" key="2">
    <source>
        <dbReference type="EMBL" id="KAK7950926.1"/>
    </source>
</evidence>
<gene>
    <name evidence="2" type="ORF">PG986_006654</name>
</gene>
<dbReference type="Proteomes" id="UP001391051">
    <property type="component" value="Unassembled WGS sequence"/>
</dbReference>
<accession>A0ABR1QB07</accession>
<keyword evidence="3" id="KW-1185">Reference proteome</keyword>
<feature type="compositionally biased region" description="Polar residues" evidence="1">
    <location>
        <begin position="44"/>
        <end position="53"/>
    </location>
</feature>
<dbReference type="GeneID" id="92075938"/>
<reference evidence="2 3" key="1">
    <citation type="submission" date="2023-01" db="EMBL/GenBank/DDBJ databases">
        <title>Analysis of 21 Apiospora genomes using comparative genomics revels a genus with tremendous synthesis potential of carbohydrate active enzymes and secondary metabolites.</title>
        <authorList>
            <person name="Sorensen T."/>
        </authorList>
    </citation>
    <scope>NUCLEOTIDE SEQUENCE [LARGE SCALE GENOMIC DNA]</scope>
    <source>
        <strain evidence="2 3">CBS 24483</strain>
    </source>
</reference>
<organism evidence="2 3">
    <name type="scientific">Apiospora aurea</name>
    <dbReference type="NCBI Taxonomy" id="335848"/>
    <lineage>
        <taxon>Eukaryota</taxon>
        <taxon>Fungi</taxon>
        <taxon>Dikarya</taxon>
        <taxon>Ascomycota</taxon>
        <taxon>Pezizomycotina</taxon>
        <taxon>Sordariomycetes</taxon>
        <taxon>Xylariomycetidae</taxon>
        <taxon>Amphisphaeriales</taxon>
        <taxon>Apiosporaceae</taxon>
        <taxon>Apiospora</taxon>
    </lineage>
</organism>
<sequence length="162" mass="17283">MVEDRRRGMSALMGFDKNTRNSRNLLPFLIKEAIPGGPAAGISDKQSADQSSRGDGGRQPEPEHGRHRKAYRAGTTSCASRSGWAPPTPRCTVVVDLTRTTGGQLDPIPVGPPLRHGARIDGNEPADAGGDDDAAIFDPDRWAAGSAHLPQVKKGVWNPRSI</sequence>
<evidence type="ECO:0000256" key="1">
    <source>
        <dbReference type="SAM" id="MobiDB-lite"/>
    </source>
</evidence>
<dbReference type="EMBL" id="JAQQWE010000005">
    <property type="protein sequence ID" value="KAK7950926.1"/>
    <property type="molecule type" value="Genomic_DNA"/>
</dbReference>
<evidence type="ECO:0000313" key="3">
    <source>
        <dbReference type="Proteomes" id="UP001391051"/>
    </source>
</evidence>
<name>A0ABR1QB07_9PEZI</name>
<proteinExistence type="predicted"/>
<protein>
    <submittedName>
        <fullName evidence="2">Uncharacterized protein</fullName>
    </submittedName>
</protein>
<feature type="region of interest" description="Disordered" evidence="1">
    <location>
        <begin position="36"/>
        <end position="137"/>
    </location>
</feature>
<comment type="caution">
    <text evidence="2">The sequence shown here is derived from an EMBL/GenBank/DDBJ whole genome shotgun (WGS) entry which is preliminary data.</text>
</comment>
<dbReference type="RefSeq" id="XP_066698988.1">
    <property type="nucleotide sequence ID" value="XM_066842876.1"/>
</dbReference>